<feature type="region of interest" description="Disordered" evidence="6">
    <location>
        <begin position="1"/>
        <end position="21"/>
    </location>
</feature>
<dbReference type="AlphaFoldDB" id="A0AAD5XLY8"/>
<dbReference type="Proteomes" id="UP001212152">
    <property type="component" value="Unassembled WGS sequence"/>
</dbReference>
<keyword evidence="3 7" id="KW-0812">Transmembrane</keyword>
<dbReference type="PANTHER" id="PTHR30028:SF0">
    <property type="entry name" value="PROTEIN ALUMINUM SENSITIVE 3"/>
    <property type="match status" value="1"/>
</dbReference>
<feature type="transmembrane region" description="Helical" evidence="7">
    <location>
        <begin position="243"/>
        <end position="268"/>
    </location>
</feature>
<evidence type="ECO:0000313" key="8">
    <source>
        <dbReference type="EMBL" id="KAJ3170496.1"/>
    </source>
</evidence>
<evidence type="ECO:0000256" key="4">
    <source>
        <dbReference type="ARBA" id="ARBA00022989"/>
    </source>
</evidence>
<dbReference type="Pfam" id="PF03649">
    <property type="entry name" value="UPF0014"/>
    <property type="match status" value="1"/>
</dbReference>
<dbReference type="PANTHER" id="PTHR30028">
    <property type="entry name" value="UPF0014 INNER MEMBRANE PROTEIN YBBM-RELATED"/>
    <property type="match status" value="1"/>
</dbReference>
<feature type="transmembrane region" description="Helical" evidence="7">
    <location>
        <begin position="146"/>
        <end position="168"/>
    </location>
</feature>
<dbReference type="GO" id="GO:0005886">
    <property type="term" value="C:plasma membrane"/>
    <property type="evidence" value="ECO:0007669"/>
    <property type="project" value="TreeGrafter"/>
</dbReference>
<feature type="transmembrane region" description="Helical" evidence="7">
    <location>
        <begin position="113"/>
        <end position="134"/>
    </location>
</feature>
<keyword evidence="9" id="KW-1185">Reference proteome</keyword>
<organism evidence="8 9">
    <name type="scientific">Geranomyces variabilis</name>
    <dbReference type="NCBI Taxonomy" id="109894"/>
    <lineage>
        <taxon>Eukaryota</taxon>
        <taxon>Fungi</taxon>
        <taxon>Fungi incertae sedis</taxon>
        <taxon>Chytridiomycota</taxon>
        <taxon>Chytridiomycota incertae sedis</taxon>
        <taxon>Chytridiomycetes</taxon>
        <taxon>Spizellomycetales</taxon>
        <taxon>Powellomycetaceae</taxon>
        <taxon>Geranomyces</taxon>
    </lineage>
</organism>
<evidence type="ECO:0000256" key="1">
    <source>
        <dbReference type="ARBA" id="ARBA00004141"/>
    </source>
</evidence>
<feature type="transmembrane region" description="Helical" evidence="7">
    <location>
        <begin position="26"/>
        <end position="47"/>
    </location>
</feature>
<evidence type="ECO:0000256" key="3">
    <source>
        <dbReference type="ARBA" id="ARBA00022692"/>
    </source>
</evidence>
<evidence type="ECO:0000313" key="9">
    <source>
        <dbReference type="Proteomes" id="UP001212152"/>
    </source>
</evidence>
<comment type="similarity">
    <text evidence="2">Belongs to the UPF0014 family.</text>
</comment>
<feature type="transmembrane region" description="Helical" evidence="7">
    <location>
        <begin position="54"/>
        <end position="76"/>
    </location>
</feature>
<comment type="subcellular location">
    <subcellularLocation>
        <location evidence="1">Membrane</location>
        <topology evidence="1">Multi-pass membrane protein</topology>
    </subcellularLocation>
</comment>
<sequence>MDPSYHDTMRIHQPAPPPERPDELDWSNVAIASTLILSNIFLSLLFGLGLEKQLIVAATRCLVQLTIMGHILQPVFDKESPLFVAMLTLLLISIAILEISFNRTKFRHDYMVSTVALSTITAVLLTSFVGNALAFGASPWYRPRTYIPTVGMLLGNCMSAQAVGLNTIMGQASDNKERIEMYLSFGATRWEAARPLVVEAIRTALLPVLNSMSVMGLISIPGMMTGQIMGGSSIGDAVRYQQILIFMISSSSTIGTIASCMSCCFIIFDDCDRLRLDRIRDTRKKPKASETPGGANVGSWWDETTRQDAAGHIFQVINTDDATIGSNTTGNSSTTTNSTSSSSTSTSSSAADTTTTDDSAANNGIFNPTAVLHAASTAYASASHLAGVAADNIRHAAAELSEAAHELKETVMGSEEVDDGDDIGVL</sequence>
<feature type="transmembrane region" description="Helical" evidence="7">
    <location>
        <begin position="82"/>
        <end position="101"/>
    </location>
</feature>
<keyword evidence="5 7" id="KW-0472">Membrane</keyword>
<accession>A0AAD5XLY8</accession>
<keyword evidence="4 7" id="KW-1133">Transmembrane helix</keyword>
<dbReference type="InterPro" id="IPR005226">
    <property type="entry name" value="UPF0014_fam"/>
</dbReference>
<protein>
    <submittedName>
        <fullName evidence="8">Uncharacterized protein</fullName>
    </submittedName>
</protein>
<evidence type="ECO:0000256" key="2">
    <source>
        <dbReference type="ARBA" id="ARBA00005268"/>
    </source>
</evidence>
<name>A0AAD5XLY8_9FUNG</name>
<gene>
    <name evidence="8" type="ORF">HDU87_008729</name>
</gene>
<reference evidence="8" key="1">
    <citation type="submission" date="2020-05" db="EMBL/GenBank/DDBJ databases">
        <title>Phylogenomic resolution of chytrid fungi.</title>
        <authorList>
            <person name="Stajich J.E."/>
            <person name="Amses K."/>
            <person name="Simmons R."/>
            <person name="Seto K."/>
            <person name="Myers J."/>
            <person name="Bonds A."/>
            <person name="Quandt C.A."/>
            <person name="Barry K."/>
            <person name="Liu P."/>
            <person name="Grigoriev I."/>
            <person name="Longcore J.E."/>
            <person name="James T.Y."/>
        </authorList>
    </citation>
    <scope>NUCLEOTIDE SEQUENCE</scope>
    <source>
        <strain evidence="8">JEL0379</strain>
    </source>
</reference>
<evidence type="ECO:0000256" key="7">
    <source>
        <dbReference type="SAM" id="Phobius"/>
    </source>
</evidence>
<evidence type="ECO:0000256" key="5">
    <source>
        <dbReference type="ARBA" id="ARBA00023136"/>
    </source>
</evidence>
<dbReference type="EMBL" id="JADGJQ010000094">
    <property type="protein sequence ID" value="KAJ3170496.1"/>
    <property type="molecule type" value="Genomic_DNA"/>
</dbReference>
<feature type="transmembrane region" description="Helical" evidence="7">
    <location>
        <begin position="204"/>
        <end position="223"/>
    </location>
</feature>
<feature type="compositionally biased region" description="Basic and acidic residues" evidence="6">
    <location>
        <begin position="1"/>
        <end position="10"/>
    </location>
</feature>
<comment type="caution">
    <text evidence="8">The sequence shown here is derived from an EMBL/GenBank/DDBJ whole genome shotgun (WGS) entry which is preliminary data.</text>
</comment>
<evidence type="ECO:0000256" key="6">
    <source>
        <dbReference type="SAM" id="MobiDB-lite"/>
    </source>
</evidence>
<proteinExistence type="inferred from homology"/>
<feature type="region of interest" description="Disordered" evidence="6">
    <location>
        <begin position="324"/>
        <end position="362"/>
    </location>
</feature>